<evidence type="ECO:0000313" key="1">
    <source>
        <dbReference type="EMBL" id="MEC5498674.1"/>
    </source>
</evidence>
<sequence length="288" mass="33367">MLKTWSPVMNQLDKLNHLKNIIKQVPHERFDLDLWRTIPGTDNMTFAQLINSDANCCVIGWATADETFKRLNFMMLDGVPLYAPFRANTGEPFTYEELKTNVVYRGSEAVREFFGLNYEDVDHIIFDSNYAFEDRIKDEIIHHINQVINCVNIRPQDLDHLLSSSIVALDNEVREFTLNDDEVREISVVVDCFNKFFPDGAYLEFVATVNVPGDCDPLEYIASNYNIKEPLAFVPKPNEALEEYLETYPIEHLMHNWQEDFISPYDGIINQRLTHIALQNLNNAKVVQ</sequence>
<protein>
    <submittedName>
        <fullName evidence="1">Uncharacterized protein</fullName>
    </submittedName>
</protein>
<evidence type="ECO:0000313" key="2">
    <source>
        <dbReference type="Proteomes" id="UP001174156"/>
    </source>
</evidence>
<dbReference type="AlphaFoldDB" id="A0AAW9P697"/>
<reference evidence="1 2" key="1">
    <citation type="journal article" date="2023" name="Nat. Commun.">
        <title>Genomic dissection of endemic carbapenem resistance reveals metallo-beta-lactamase dissemination through clonal, plasmid and integron transfer.</title>
        <authorList>
            <person name="Macesic N."/>
            <person name="Hawkey J."/>
            <person name="Vezina B."/>
            <person name="Wisniewski J.A."/>
            <person name="Cottingham H."/>
            <person name="Blakeway L.V."/>
            <person name="Harshegyi T."/>
            <person name="Pragastis K."/>
            <person name="Badoordeen G.Z."/>
            <person name="Dennison A."/>
            <person name="Spelman D.W."/>
            <person name="Jenney A.W.J."/>
            <person name="Peleg A.Y."/>
        </authorList>
    </citation>
    <scope>NUCLEOTIDE SEQUENCE [LARGE SCALE GENOMIC DNA]</scope>
    <source>
        <strain evidence="1 2">CPO519</strain>
    </source>
</reference>
<dbReference type="Proteomes" id="UP001174156">
    <property type="component" value="Unassembled WGS sequence"/>
</dbReference>
<organism evidence="1 2">
    <name type="scientific">Acinetobacter baumannii</name>
    <dbReference type="NCBI Taxonomy" id="470"/>
    <lineage>
        <taxon>Bacteria</taxon>
        <taxon>Pseudomonadati</taxon>
        <taxon>Pseudomonadota</taxon>
        <taxon>Gammaproteobacteria</taxon>
        <taxon>Moraxellales</taxon>
        <taxon>Moraxellaceae</taxon>
        <taxon>Acinetobacter</taxon>
        <taxon>Acinetobacter calcoaceticus/baumannii complex</taxon>
    </lineage>
</organism>
<accession>A0AAW9P697</accession>
<gene>
    <name evidence="1" type="ORF">P9867_020200</name>
</gene>
<proteinExistence type="predicted"/>
<comment type="caution">
    <text evidence="1">The sequence shown here is derived from an EMBL/GenBank/DDBJ whole genome shotgun (WGS) entry which is preliminary data.</text>
</comment>
<dbReference type="EMBL" id="JARTMM020000002">
    <property type="protein sequence ID" value="MEC5498674.1"/>
    <property type="molecule type" value="Genomic_DNA"/>
</dbReference>
<name>A0AAW9P697_ACIBA</name>